<reference evidence="3 4" key="1">
    <citation type="submission" date="2018-04" db="EMBL/GenBank/DDBJ databases">
        <title>WGS assembly of Panicum hallii var. hallii HAL2.</title>
        <authorList>
            <person name="Lovell J."/>
            <person name="Jenkins J."/>
            <person name="Lowry D."/>
            <person name="Mamidi S."/>
            <person name="Sreedasyam A."/>
            <person name="Weng X."/>
            <person name="Barry K."/>
            <person name="Bonette J."/>
            <person name="Campitelli B."/>
            <person name="Daum C."/>
            <person name="Gordon S."/>
            <person name="Gould B."/>
            <person name="Lipzen A."/>
            <person name="MacQueen A."/>
            <person name="Palacio-Mejia J."/>
            <person name="Plott C."/>
            <person name="Shakirov E."/>
            <person name="Shu S."/>
            <person name="Yoshinaga Y."/>
            <person name="Zane M."/>
            <person name="Rokhsar D."/>
            <person name="Grimwood J."/>
            <person name="Schmutz J."/>
            <person name="Juenger T."/>
        </authorList>
    </citation>
    <scope>NUCLEOTIDE SEQUENCE [LARGE SCALE GENOMIC DNA]</scope>
    <source>
        <strain evidence="4">cv. HAL2</strain>
    </source>
</reference>
<dbReference type="Gramene" id="PUZ55930">
    <property type="protein sequence ID" value="PUZ55930"/>
    <property type="gene ID" value="GQ55_5G253000"/>
</dbReference>
<dbReference type="Gene3D" id="1.20.1280.50">
    <property type="match status" value="1"/>
</dbReference>
<proteinExistence type="predicted"/>
<dbReference type="AlphaFoldDB" id="A0A2T7DK32"/>
<dbReference type="Pfam" id="PF23635">
    <property type="entry name" value="Beta-prop_AT5G49610-like"/>
    <property type="match status" value="1"/>
</dbReference>
<dbReference type="EMBL" id="CM009753">
    <property type="protein sequence ID" value="PUZ55930.1"/>
    <property type="molecule type" value="Genomic_DNA"/>
</dbReference>
<name>A0A2T7DK32_9POAL</name>
<dbReference type="Proteomes" id="UP000244336">
    <property type="component" value="Chromosome 5"/>
</dbReference>
<dbReference type="InterPro" id="IPR001810">
    <property type="entry name" value="F-box_dom"/>
</dbReference>
<keyword evidence="4" id="KW-1185">Reference proteome</keyword>
<dbReference type="Pfam" id="PF12937">
    <property type="entry name" value="F-box-like"/>
    <property type="match status" value="1"/>
</dbReference>
<dbReference type="SMART" id="SM00256">
    <property type="entry name" value="FBOX"/>
    <property type="match status" value="1"/>
</dbReference>
<dbReference type="CDD" id="cd09917">
    <property type="entry name" value="F-box_SF"/>
    <property type="match status" value="1"/>
</dbReference>
<dbReference type="SUPFAM" id="SSF81383">
    <property type="entry name" value="F-box domain"/>
    <property type="match status" value="1"/>
</dbReference>
<evidence type="ECO:0000313" key="4">
    <source>
        <dbReference type="Proteomes" id="UP000244336"/>
    </source>
</evidence>
<evidence type="ECO:0000259" key="2">
    <source>
        <dbReference type="SMART" id="SM00256"/>
    </source>
</evidence>
<feature type="domain" description="F-box" evidence="2">
    <location>
        <begin position="71"/>
        <end position="112"/>
    </location>
</feature>
<dbReference type="InterPro" id="IPR036047">
    <property type="entry name" value="F-box-like_dom_sf"/>
</dbReference>
<sequence>MKKFSCSVLNCGKHANWVSISKKRTNRDPGTTEISHFCTAAAVMARDRSPTNSPPAKRRKDSSTTTTVASLGEDILLEIFLRLPCLATLVRAALTCRGWRRAVASSPAFRRRFRQLHPAPLLGLFFNPPGAVQEPGLPAFPSFVPTRGTDRDQAAAVRGGDFFLTSLQERPGVLNGWDIHDCRGGYVLLANGGQETMAVVNPLARRSERFFDSLDGHRVYAVGHRACLLCSDEDPTAFRVVIVAHDKSRDLVRATVFCSDTGEWSVRPWVHIPGKPRRGRGEGWMSCNMQAKGFLYWVYKNRKYMLTLDTATMDFSVDELPIFLQNRFCSFVVGEMKNGEPCIVYAINFIVGVLLRRTENHGVDRWVLDRAEPLETQLCRVLGKVMLDYNKVKVVAVRDGFVYLATSDDLNDSRTPSWFLSLCLETMILEKLFQRTYDSSVHPYVMQWPPSLVGNYGRFAPEDGT</sequence>
<accession>A0A2T7DK32</accession>
<evidence type="ECO:0000256" key="1">
    <source>
        <dbReference type="SAM" id="MobiDB-lite"/>
    </source>
</evidence>
<dbReference type="InterPro" id="IPR056594">
    <property type="entry name" value="AT5G49610-like_b-prop"/>
</dbReference>
<dbReference type="PANTHER" id="PTHR33207">
    <property type="entry name" value="F-BOX DOMAIN CONTAINING PROTEIN-RELATED"/>
    <property type="match status" value="1"/>
</dbReference>
<feature type="region of interest" description="Disordered" evidence="1">
    <location>
        <begin position="45"/>
        <end position="65"/>
    </location>
</feature>
<organism evidence="3 4">
    <name type="scientific">Panicum hallii var. hallii</name>
    <dbReference type="NCBI Taxonomy" id="1504633"/>
    <lineage>
        <taxon>Eukaryota</taxon>
        <taxon>Viridiplantae</taxon>
        <taxon>Streptophyta</taxon>
        <taxon>Embryophyta</taxon>
        <taxon>Tracheophyta</taxon>
        <taxon>Spermatophyta</taxon>
        <taxon>Magnoliopsida</taxon>
        <taxon>Liliopsida</taxon>
        <taxon>Poales</taxon>
        <taxon>Poaceae</taxon>
        <taxon>PACMAD clade</taxon>
        <taxon>Panicoideae</taxon>
        <taxon>Panicodae</taxon>
        <taxon>Paniceae</taxon>
        <taxon>Panicinae</taxon>
        <taxon>Panicum</taxon>
        <taxon>Panicum sect. Panicum</taxon>
    </lineage>
</organism>
<dbReference type="STRING" id="1504633.A0A2T7DK32"/>
<evidence type="ECO:0000313" key="3">
    <source>
        <dbReference type="EMBL" id="PUZ55930.1"/>
    </source>
</evidence>
<protein>
    <recommendedName>
        <fullName evidence="2">F-box domain-containing protein</fullName>
    </recommendedName>
</protein>
<dbReference type="OrthoDB" id="602193at2759"/>
<gene>
    <name evidence="3" type="ORF">GQ55_5G253000</name>
</gene>